<dbReference type="Pfam" id="PF06102">
    <property type="entry name" value="RRP36"/>
    <property type="match status" value="1"/>
</dbReference>
<name>A0AAD6J764_DREDA</name>
<evidence type="ECO:0000256" key="5">
    <source>
        <dbReference type="ARBA" id="ARBA00022552"/>
    </source>
</evidence>
<evidence type="ECO:0000256" key="3">
    <source>
        <dbReference type="ARBA" id="ARBA00011167"/>
    </source>
</evidence>
<dbReference type="EMBL" id="JAQGDS010000001">
    <property type="protein sequence ID" value="KAJ6264795.1"/>
    <property type="molecule type" value="Genomic_DNA"/>
</dbReference>
<dbReference type="PANTHER" id="PTHR21738">
    <property type="entry name" value="RIBOSOMAL RNA PROCESSING PROTEIN 36 HOMOLOG"/>
    <property type="match status" value="1"/>
</dbReference>
<evidence type="ECO:0000256" key="7">
    <source>
        <dbReference type="ARBA" id="ARBA00023242"/>
    </source>
</evidence>
<organism evidence="12 13">
    <name type="scientific">Drechslerella dactyloides</name>
    <name type="common">Nematode-trapping fungus</name>
    <name type="synonym">Arthrobotrys dactyloides</name>
    <dbReference type="NCBI Taxonomy" id="74499"/>
    <lineage>
        <taxon>Eukaryota</taxon>
        <taxon>Fungi</taxon>
        <taxon>Dikarya</taxon>
        <taxon>Ascomycota</taxon>
        <taxon>Pezizomycotina</taxon>
        <taxon>Orbiliomycetes</taxon>
        <taxon>Orbiliales</taxon>
        <taxon>Orbiliaceae</taxon>
        <taxon>Drechslerella</taxon>
    </lineage>
</organism>
<evidence type="ECO:0000313" key="12">
    <source>
        <dbReference type="EMBL" id="KAJ6264795.1"/>
    </source>
</evidence>
<keyword evidence="5 10" id="KW-0698">rRNA processing</keyword>
<keyword evidence="4 10" id="KW-0690">Ribosome biogenesis</keyword>
<feature type="compositionally biased region" description="Basic and acidic residues" evidence="11">
    <location>
        <begin position="343"/>
        <end position="359"/>
    </location>
</feature>
<comment type="caution">
    <text evidence="12">The sequence shown here is derived from an EMBL/GenBank/DDBJ whole genome shotgun (WGS) entry which is preliminary data.</text>
</comment>
<feature type="compositionally biased region" description="Polar residues" evidence="11">
    <location>
        <begin position="221"/>
        <end position="232"/>
    </location>
</feature>
<evidence type="ECO:0000256" key="2">
    <source>
        <dbReference type="ARBA" id="ARBA00009418"/>
    </source>
</evidence>
<keyword evidence="13" id="KW-1185">Reference proteome</keyword>
<comment type="subcellular location">
    <subcellularLocation>
        <location evidence="1 10">Nucleus</location>
        <location evidence="1 10">Nucleolus</location>
    </subcellularLocation>
</comment>
<feature type="compositionally biased region" description="Acidic residues" evidence="11">
    <location>
        <begin position="73"/>
        <end position="88"/>
    </location>
</feature>
<reference evidence="12" key="1">
    <citation type="submission" date="2023-01" db="EMBL/GenBank/DDBJ databases">
        <title>The chitinases involved in constricting ring structure development in the nematode-trapping fungus Drechslerella dactyloides.</title>
        <authorList>
            <person name="Wang R."/>
            <person name="Zhang L."/>
            <person name="Tang P."/>
            <person name="Li S."/>
            <person name="Liang L."/>
        </authorList>
    </citation>
    <scope>NUCLEOTIDE SEQUENCE</scope>
    <source>
        <strain evidence="12">YMF1.00031</strain>
    </source>
</reference>
<dbReference type="InterPro" id="IPR009292">
    <property type="entry name" value="RRP36"/>
</dbReference>
<comment type="similarity">
    <text evidence="2 10">Belongs to the RRP36 family.</text>
</comment>
<evidence type="ECO:0000256" key="1">
    <source>
        <dbReference type="ARBA" id="ARBA00004604"/>
    </source>
</evidence>
<evidence type="ECO:0000313" key="13">
    <source>
        <dbReference type="Proteomes" id="UP001221413"/>
    </source>
</evidence>
<feature type="region of interest" description="Disordered" evidence="11">
    <location>
        <begin position="395"/>
        <end position="432"/>
    </location>
</feature>
<evidence type="ECO:0000256" key="10">
    <source>
        <dbReference type="RuleBase" id="RU368027"/>
    </source>
</evidence>
<feature type="compositionally biased region" description="Basic residues" evidence="11">
    <location>
        <begin position="400"/>
        <end position="422"/>
    </location>
</feature>
<feature type="compositionally biased region" description="Acidic residues" evidence="11">
    <location>
        <begin position="125"/>
        <end position="154"/>
    </location>
</feature>
<proteinExistence type="inferred from homology"/>
<evidence type="ECO:0000256" key="9">
    <source>
        <dbReference type="ARBA" id="ARBA00025053"/>
    </source>
</evidence>
<dbReference type="GO" id="GO:0005730">
    <property type="term" value="C:nucleolus"/>
    <property type="evidence" value="ECO:0007669"/>
    <property type="project" value="UniProtKB-SubCell"/>
</dbReference>
<dbReference type="GO" id="GO:0030686">
    <property type="term" value="C:90S preribosome"/>
    <property type="evidence" value="ECO:0007669"/>
    <property type="project" value="TreeGrafter"/>
</dbReference>
<keyword evidence="7 10" id="KW-0539">Nucleus</keyword>
<keyword evidence="8 10" id="KW-0687">Ribonucleoprotein</keyword>
<sequence length="432" mass="48070">MSRPKRRARQLQPTFVRLKIAAAALNLERCATENIKPESRHPQLQTIALIAEPASSTPRDMLNRRVKVRYGDSDVEDADSSDWSDEADPSPAEAPPAKAPPAKAPPAKPAVKSSSVGAATREDLEISDDTSDDEDEVASESGDDDAEDSEDGDVTADLATISFGALARAHRSLKRKRDEPESAESGSSGSDDDEPDTRPGASRGDAPRNAARLAEIKGQLQALSADSTSSFAESLRVAREKRKQAKADEPRSRSSKHAPTEMSSKKAVSRRRTVVELPADTTRDPRFDPLGGFGTVDKQKIDRNYAFLDDYRDSEIKNLRQEIAKEKNPVRKEQLQKKLQSLESKREAKQKQLDRDKILAEHKKKEREAIAQGKKPFYLKKSEQKKLVLTNQFANMGQKQRTRAIERKRKKIASKEKKRMPWSRRTAGGPQD</sequence>
<comment type="function">
    <text evidence="9 10">Component of the 90S pre-ribosome involved in the maturation of rRNAs. Required for early cleavages of the pre-RNAs in the 40S ribosomal subunit maturation pathway.</text>
</comment>
<evidence type="ECO:0000256" key="8">
    <source>
        <dbReference type="ARBA" id="ARBA00023274"/>
    </source>
</evidence>
<keyword evidence="6" id="KW-0175">Coiled coil</keyword>
<evidence type="ECO:0000256" key="11">
    <source>
        <dbReference type="SAM" id="MobiDB-lite"/>
    </source>
</evidence>
<evidence type="ECO:0000256" key="4">
    <source>
        <dbReference type="ARBA" id="ARBA00022517"/>
    </source>
</evidence>
<evidence type="ECO:0000256" key="6">
    <source>
        <dbReference type="ARBA" id="ARBA00023054"/>
    </source>
</evidence>
<feature type="compositionally biased region" description="Pro residues" evidence="11">
    <location>
        <begin position="92"/>
        <end position="108"/>
    </location>
</feature>
<accession>A0AAD6J764</accession>
<dbReference type="AlphaFoldDB" id="A0AAD6J764"/>
<gene>
    <name evidence="12" type="ORF">Dda_0947</name>
</gene>
<feature type="region of interest" description="Disordered" evidence="11">
    <location>
        <begin position="34"/>
        <end position="295"/>
    </location>
</feature>
<protein>
    <recommendedName>
        <fullName evidence="10">rRNA biogenesis protein RRP36</fullName>
    </recommendedName>
</protein>
<dbReference type="Proteomes" id="UP001221413">
    <property type="component" value="Unassembled WGS sequence"/>
</dbReference>
<feature type="region of interest" description="Disordered" evidence="11">
    <location>
        <begin position="328"/>
        <end position="359"/>
    </location>
</feature>
<comment type="subunit">
    <text evidence="3 10">Associates with 90S and pre-40S pre-ribosomal particles.</text>
</comment>
<dbReference type="PANTHER" id="PTHR21738:SF0">
    <property type="entry name" value="RIBOSOMAL RNA PROCESSING PROTEIN 36 HOMOLOG"/>
    <property type="match status" value="1"/>
</dbReference>
<dbReference type="GO" id="GO:0000462">
    <property type="term" value="P:maturation of SSU-rRNA from tricistronic rRNA transcript (SSU-rRNA, 5.8S rRNA, LSU-rRNA)"/>
    <property type="evidence" value="ECO:0007669"/>
    <property type="project" value="TreeGrafter"/>
</dbReference>